<organism evidence="3 4">
    <name type="scientific">Kistimonas scapharcae</name>
    <dbReference type="NCBI Taxonomy" id="1036133"/>
    <lineage>
        <taxon>Bacteria</taxon>
        <taxon>Pseudomonadati</taxon>
        <taxon>Pseudomonadota</taxon>
        <taxon>Gammaproteobacteria</taxon>
        <taxon>Oceanospirillales</taxon>
        <taxon>Endozoicomonadaceae</taxon>
        <taxon>Kistimonas</taxon>
    </lineage>
</organism>
<feature type="domain" description="Plasmid segregation protein ParM/StbA N-terminal" evidence="1">
    <location>
        <begin position="5"/>
        <end position="160"/>
    </location>
</feature>
<dbReference type="Gene3D" id="3.30.420.40">
    <property type="match status" value="2"/>
</dbReference>
<dbReference type="InterPro" id="IPR049067">
    <property type="entry name" value="MreB-like_C"/>
</dbReference>
<proteinExistence type="predicted"/>
<dbReference type="Pfam" id="PF21522">
    <property type="entry name" value="MreB-like_C"/>
    <property type="match status" value="1"/>
</dbReference>
<keyword evidence="4" id="KW-1185">Reference proteome</keyword>
<dbReference type="Pfam" id="PF06406">
    <property type="entry name" value="StbA_N"/>
    <property type="match status" value="1"/>
</dbReference>
<dbReference type="InterPro" id="IPR043129">
    <property type="entry name" value="ATPase_NBD"/>
</dbReference>
<feature type="domain" description="Actin homologue MreB-like C-terminal" evidence="2">
    <location>
        <begin position="179"/>
        <end position="301"/>
    </location>
</feature>
<dbReference type="SUPFAM" id="SSF53067">
    <property type="entry name" value="Actin-like ATPase domain"/>
    <property type="match status" value="2"/>
</dbReference>
<evidence type="ECO:0000259" key="1">
    <source>
        <dbReference type="Pfam" id="PF06406"/>
    </source>
</evidence>
<accession>A0ABP8UZF1</accession>
<dbReference type="InterPro" id="IPR009440">
    <property type="entry name" value="ParM/StbA_N"/>
</dbReference>
<evidence type="ECO:0000313" key="4">
    <source>
        <dbReference type="Proteomes" id="UP001500604"/>
    </source>
</evidence>
<gene>
    <name evidence="3" type="ORF">GCM10023116_16120</name>
</gene>
<evidence type="ECO:0000313" key="3">
    <source>
        <dbReference type="EMBL" id="GAA4649338.1"/>
    </source>
</evidence>
<evidence type="ECO:0000259" key="2">
    <source>
        <dbReference type="Pfam" id="PF21522"/>
    </source>
</evidence>
<dbReference type="CDD" id="cd24022">
    <property type="entry name" value="ASKHA_NBD_ParM_R1-like"/>
    <property type="match status" value="1"/>
</dbReference>
<sequence length="328" mass="35954">MSNNVGLDAGCAYIKIAYKNNVGEIQQFSIPSLARYGKATVGMGNDAGFTYHCDGEEWSINPDHEKSADTRFDSYPYSSLNAVLSTHALIEAGFTDEVTVASGIPLNHYFEHHGGPNKSKIEDKHRNYDRQVKRAGHGSQAPLRVISKKVCPEALAAWVDVCLDDDGNDRESTARPVGLVDIGGRTTDITVALPGFRIDAEHTGTIELGYLDVCSHLNDLLIKHHDAGRISTFALDKALQTKEIQLYRGSKLDISELVEKAVSIVSNEIAREVERRFMKAGHLAGICYFGGGAENMRSQLSKSMNVHIPEKAQFANARGYLKALEYVG</sequence>
<reference evidence="4" key="1">
    <citation type="journal article" date="2019" name="Int. J. Syst. Evol. Microbiol.">
        <title>The Global Catalogue of Microorganisms (GCM) 10K type strain sequencing project: providing services to taxonomists for standard genome sequencing and annotation.</title>
        <authorList>
            <consortium name="The Broad Institute Genomics Platform"/>
            <consortium name="The Broad Institute Genome Sequencing Center for Infectious Disease"/>
            <person name="Wu L."/>
            <person name="Ma J."/>
        </authorList>
    </citation>
    <scope>NUCLEOTIDE SEQUENCE [LARGE SCALE GENOMIC DNA]</scope>
    <source>
        <strain evidence="4">JCM 17805</strain>
    </source>
</reference>
<dbReference type="RefSeq" id="WP_345195146.1">
    <property type="nucleotide sequence ID" value="NZ_BAABFL010000130.1"/>
</dbReference>
<dbReference type="InterPro" id="IPR056367">
    <property type="entry name" value="ASKHA_NBD_ParM_R1-like"/>
</dbReference>
<name>A0ABP8UZF1_9GAMM</name>
<dbReference type="Proteomes" id="UP001500604">
    <property type="component" value="Unassembled WGS sequence"/>
</dbReference>
<dbReference type="EMBL" id="BAABFL010000130">
    <property type="protein sequence ID" value="GAA4649338.1"/>
    <property type="molecule type" value="Genomic_DNA"/>
</dbReference>
<protein>
    <submittedName>
        <fullName evidence="3">Uncharacterized protein</fullName>
    </submittedName>
</protein>
<comment type="caution">
    <text evidence="3">The sequence shown here is derived from an EMBL/GenBank/DDBJ whole genome shotgun (WGS) entry which is preliminary data.</text>
</comment>